<evidence type="ECO:0008006" key="4">
    <source>
        <dbReference type="Google" id="ProtNLM"/>
    </source>
</evidence>
<keyword evidence="3" id="KW-1185">Reference proteome</keyword>
<protein>
    <recommendedName>
        <fullName evidence="4">Ig-like domain-containing protein</fullName>
    </recommendedName>
</protein>
<evidence type="ECO:0000313" key="3">
    <source>
        <dbReference type="Proteomes" id="UP001597051"/>
    </source>
</evidence>
<feature type="signal peptide" evidence="1">
    <location>
        <begin position="1"/>
        <end position="29"/>
    </location>
</feature>
<sequence length="509" mass="54330">MRIITLSTKKPSFFLSFFAFFISLNYSFAQCPTVVNAIQSFCDSRPTPARVSDLIATDNGGGVRWYIVPTGGTALNATTVLNPGSYYADSNAGNCGVRPRVDVTFFTRPSPFDLPSPTFCVESTVANLQQKINGNDLRWYLNPTGGSQLASSWPLSNNIDYYASQFISSSGCETLRSRIRVRIIILAPPTGNPVQQICSSPSPRISDFTVNIDPSNTISWYFPSGVEIVDPFNTFIQEGDLYKVTQSDNTCESLGLSVYAIFEDPNNAGSDGAKGFCISDLPTTPPFDLYDLLGGNPDKTGVWSGDLPTIDGYLGKVNISSLLPGDYNFNYEVSTSTKCAKSTSKVTISVLPLPTVSISTKRPTVCSGTPSRIDFEGTPLATVTYTVNGVINTIVLDPDGEAWLNTTQNDTFELVSVATSGTPSCSQNQTGSVTITVLPLPTVSLNSPSICPGETATLTATPAIAGTYTYEWEVPAGVTNPGNVASFPTTIAGTYTVTITNLTTSCKSA</sequence>
<evidence type="ECO:0000256" key="1">
    <source>
        <dbReference type="SAM" id="SignalP"/>
    </source>
</evidence>
<dbReference type="InterPro" id="IPR013783">
    <property type="entry name" value="Ig-like_fold"/>
</dbReference>
<gene>
    <name evidence="2" type="ORF">ACFQ0S_00195</name>
</gene>
<dbReference type="RefSeq" id="WP_379819036.1">
    <property type="nucleotide sequence ID" value="NZ_JBHTIZ010000004.1"/>
</dbReference>
<feature type="non-terminal residue" evidence="2">
    <location>
        <position position="509"/>
    </location>
</feature>
<name>A0ABW3IXG0_9FLAO</name>
<comment type="caution">
    <text evidence="2">The sequence shown here is derived from an EMBL/GenBank/DDBJ whole genome shotgun (WGS) entry which is preliminary data.</text>
</comment>
<proteinExistence type="predicted"/>
<organism evidence="2 3">
    <name type="scientific">Flavobacterium myungsuense</name>
    <dbReference type="NCBI Taxonomy" id="651823"/>
    <lineage>
        <taxon>Bacteria</taxon>
        <taxon>Pseudomonadati</taxon>
        <taxon>Bacteroidota</taxon>
        <taxon>Flavobacteriia</taxon>
        <taxon>Flavobacteriales</taxon>
        <taxon>Flavobacteriaceae</taxon>
        <taxon>Flavobacterium</taxon>
    </lineage>
</organism>
<dbReference type="EMBL" id="JBHTIZ010000004">
    <property type="protein sequence ID" value="MFD0982883.1"/>
    <property type="molecule type" value="Genomic_DNA"/>
</dbReference>
<keyword evidence="1" id="KW-0732">Signal</keyword>
<feature type="chain" id="PRO_5047108455" description="Ig-like domain-containing protein" evidence="1">
    <location>
        <begin position="30"/>
        <end position="509"/>
    </location>
</feature>
<reference evidence="3" key="1">
    <citation type="journal article" date="2019" name="Int. J. Syst. Evol. Microbiol.">
        <title>The Global Catalogue of Microorganisms (GCM) 10K type strain sequencing project: providing services to taxonomists for standard genome sequencing and annotation.</title>
        <authorList>
            <consortium name="The Broad Institute Genomics Platform"/>
            <consortium name="The Broad Institute Genome Sequencing Center for Infectious Disease"/>
            <person name="Wu L."/>
            <person name="Ma J."/>
        </authorList>
    </citation>
    <scope>NUCLEOTIDE SEQUENCE [LARGE SCALE GENOMIC DNA]</scope>
    <source>
        <strain evidence="3">CECT 7649</strain>
    </source>
</reference>
<accession>A0ABW3IXG0</accession>
<dbReference type="Proteomes" id="UP001597051">
    <property type="component" value="Unassembled WGS sequence"/>
</dbReference>
<evidence type="ECO:0000313" key="2">
    <source>
        <dbReference type="EMBL" id="MFD0982883.1"/>
    </source>
</evidence>
<dbReference type="Gene3D" id="2.60.40.10">
    <property type="entry name" value="Immunoglobulins"/>
    <property type="match status" value="1"/>
</dbReference>